<evidence type="ECO:0000256" key="1">
    <source>
        <dbReference type="SAM" id="MobiDB-lite"/>
    </source>
</evidence>
<dbReference type="Gene3D" id="1.10.10.2830">
    <property type="match status" value="1"/>
</dbReference>
<dbReference type="InterPro" id="IPR041468">
    <property type="entry name" value="HTH_ParB/Spo0J"/>
</dbReference>
<feature type="region of interest" description="Disordered" evidence="1">
    <location>
        <begin position="636"/>
        <end position="681"/>
    </location>
</feature>
<dbReference type="RefSeq" id="WP_160366091.1">
    <property type="nucleotide sequence ID" value="NZ_JACEIB010000006.1"/>
</dbReference>
<proteinExistence type="predicted"/>
<evidence type="ECO:0000259" key="2">
    <source>
        <dbReference type="SMART" id="SM00470"/>
    </source>
</evidence>
<dbReference type="GO" id="GO:0007059">
    <property type="term" value="P:chromosome segregation"/>
    <property type="evidence" value="ECO:0007669"/>
    <property type="project" value="TreeGrafter"/>
</dbReference>
<dbReference type="Gene3D" id="3.90.1530.30">
    <property type="match status" value="1"/>
</dbReference>
<dbReference type="GO" id="GO:0005694">
    <property type="term" value="C:chromosome"/>
    <property type="evidence" value="ECO:0007669"/>
    <property type="project" value="TreeGrafter"/>
</dbReference>
<dbReference type="SMART" id="SM00470">
    <property type="entry name" value="ParB"/>
    <property type="match status" value="1"/>
</dbReference>
<feature type="compositionally biased region" description="Acidic residues" evidence="1">
    <location>
        <begin position="641"/>
        <end position="652"/>
    </location>
</feature>
<dbReference type="Pfam" id="PF17762">
    <property type="entry name" value="HTH_ParB"/>
    <property type="match status" value="1"/>
</dbReference>
<accession>A0A838L920</accession>
<name>A0A838L920_9SPHN</name>
<dbReference type="SUPFAM" id="SSF109709">
    <property type="entry name" value="KorB DNA-binding domain-like"/>
    <property type="match status" value="1"/>
</dbReference>
<sequence>MQDLPILVRAAACTVSPTNVRKSSNPEADARLEANIAVSGIRQNLIAVPVSRKKGHYRIVGGGRRLGCVHRLIEKGQFPADYQVPVLVLANSAEAVSVSLEENFFTLAMNPAEACRAFQDIIETEKKTPADVAKRFGVTETFVLGRLRLAGLAEPVFDALANGEITLDVAKAYASTSDVERQAAVFENMSRNSYYGRDVNEIRRQLASYSYTANDPKALLVGRDAYVAAGGRIDGDLFTDAATERWLDTHIVDQLLEEKLVQAAIGFREAQGLAEVRVAPSVQVPWNETHGLIPVRGVPVPLTEAEEARLEAVEAELTALYEDQPDDDDVDATDAFNAKVEALEAEQSSLSERPAEISDEQKANAIAYVVVGHDGQPRLHAQLYSEPAPIEPDGDDGDGEDCNEDGSDADDVVLDARPKLSQRLLDELAMMKTELIAAHVATDPAFALDLGTFIMVERAERLYSTGLPSELRASRPSARVHGFESGAPAAEEWTKLDEALDRSWLNHDLLEDRYDAFCALGEEARAAWLGWAIARTIDAVPAGRTGSGFLDHIGIKLGIDVAAWWRPTARTYFDRVSRATILSLFEEIGGSELRQRYGAAKKHDLAMSAEKVFAGETVLDAGVKAKALRWVPDEMRFAPEPVEDAPDGDQEDSGVVGEANGAEPAEDVANDPSASDISEAA</sequence>
<feature type="region of interest" description="Disordered" evidence="1">
    <location>
        <begin position="386"/>
        <end position="410"/>
    </location>
</feature>
<comment type="caution">
    <text evidence="3">The sequence shown here is derived from an EMBL/GenBank/DDBJ whole genome shotgun (WGS) entry which is preliminary data.</text>
</comment>
<dbReference type="InterPro" id="IPR003115">
    <property type="entry name" value="ParB_N"/>
</dbReference>
<dbReference type="EMBL" id="JACEIB010000006">
    <property type="protein sequence ID" value="MBA2934636.1"/>
    <property type="molecule type" value="Genomic_DNA"/>
</dbReference>
<dbReference type="InterPro" id="IPR036086">
    <property type="entry name" value="ParB/Sulfiredoxin_sf"/>
</dbReference>
<dbReference type="AlphaFoldDB" id="A0A838L920"/>
<keyword evidence="4" id="KW-1185">Reference proteome</keyword>
<dbReference type="PANTHER" id="PTHR33375:SF7">
    <property type="entry name" value="CHROMOSOME 2-PARTITIONING PROTEIN PARB-RELATED"/>
    <property type="match status" value="1"/>
</dbReference>
<dbReference type="InterPro" id="IPR050336">
    <property type="entry name" value="Chromosome_partition/occlusion"/>
</dbReference>
<evidence type="ECO:0000313" key="4">
    <source>
        <dbReference type="Proteomes" id="UP000570166"/>
    </source>
</evidence>
<dbReference type="Proteomes" id="UP000570166">
    <property type="component" value="Unassembled WGS sequence"/>
</dbReference>
<feature type="compositionally biased region" description="Acidic residues" evidence="1">
    <location>
        <begin position="392"/>
        <end position="410"/>
    </location>
</feature>
<dbReference type="PANTHER" id="PTHR33375">
    <property type="entry name" value="CHROMOSOME-PARTITIONING PROTEIN PARB-RELATED"/>
    <property type="match status" value="1"/>
</dbReference>
<feature type="domain" description="ParB-like N-terminal" evidence="2">
    <location>
        <begin position="6"/>
        <end position="104"/>
    </location>
</feature>
<dbReference type="CDD" id="cd16406">
    <property type="entry name" value="ParB_N_like"/>
    <property type="match status" value="1"/>
</dbReference>
<evidence type="ECO:0000313" key="3">
    <source>
        <dbReference type="EMBL" id="MBA2934636.1"/>
    </source>
</evidence>
<protein>
    <submittedName>
        <fullName evidence="3">ParB N-terminal domain-containing protein</fullName>
    </submittedName>
</protein>
<gene>
    <name evidence="3" type="ORF">HZF05_11070</name>
</gene>
<organism evidence="3 4">
    <name type="scientific">Sphingomonas chungangi</name>
    <dbReference type="NCBI Taxonomy" id="2683589"/>
    <lineage>
        <taxon>Bacteria</taxon>
        <taxon>Pseudomonadati</taxon>
        <taxon>Pseudomonadota</taxon>
        <taxon>Alphaproteobacteria</taxon>
        <taxon>Sphingomonadales</taxon>
        <taxon>Sphingomonadaceae</taxon>
        <taxon>Sphingomonas</taxon>
    </lineage>
</organism>
<dbReference type="SUPFAM" id="SSF110849">
    <property type="entry name" value="ParB/Sulfiredoxin"/>
    <property type="match status" value="1"/>
</dbReference>
<feature type="compositionally biased region" description="Polar residues" evidence="1">
    <location>
        <begin position="672"/>
        <end position="681"/>
    </location>
</feature>
<reference evidence="3 4" key="1">
    <citation type="submission" date="2020-07" db="EMBL/GenBank/DDBJ databases">
        <authorList>
            <person name="Sun Q."/>
        </authorList>
    </citation>
    <scope>NUCLEOTIDE SEQUENCE [LARGE SCALE GENOMIC DNA]</scope>
    <source>
        <strain evidence="3 4">CGMCC 1.13654</strain>
    </source>
</reference>